<dbReference type="Proteomes" id="UP000177061">
    <property type="component" value="Unassembled WGS sequence"/>
</dbReference>
<sequence>MRARRKKNLRGNSTRPTNFGRKRKMFILRKIWQGWKIFAKTLGKINTLILLTLFFFLILGPIALIKKIPRLFLKKRFQNTFWVKKESEKKNIEDYYRPF</sequence>
<comment type="caution">
    <text evidence="1">The sequence shown here is derived from an EMBL/GenBank/DDBJ whole genome shotgun (WGS) entry which is preliminary data.</text>
</comment>
<dbReference type="STRING" id="1801997.A3J64_03235"/>
<dbReference type="EMBL" id="MHNB01000014">
    <property type="protein sequence ID" value="OGZ37212.1"/>
    <property type="molecule type" value="Genomic_DNA"/>
</dbReference>
<reference evidence="1 2" key="1">
    <citation type="journal article" date="2016" name="Nat. Commun.">
        <title>Thousands of microbial genomes shed light on interconnected biogeochemical processes in an aquifer system.</title>
        <authorList>
            <person name="Anantharaman K."/>
            <person name="Brown C.T."/>
            <person name="Hug L.A."/>
            <person name="Sharon I."/>
            <person name="Castelle C.J."/>
            <person name="Probst A.J."/>
            <person name="Thomas B.C."/>
            <person name="Singh A."/>
            <person name="Wilkins M.J."/>
            <person name="Karaoz U."/>
            <person name="Brodie E.L."/>
            <person name="Williams K.H."/>
            <person name="Hubbard S.S."/>
            <person name="Banfield J.F."/>
        </authorList>
    </citation>
    <scope>NUCLEOTIDE SEQUENCE [LARGE SCALE GENOMIC DNA]</scope>
</reference>
<dbReference type="InterPro" id="IPR045781">
    <property type="entry name" value="SxtJ"/>
</dbReference>
<dbReference type="AlphaFoldDB" id="A0A1G2FHE4"/>
<evidence type="ECO:0000313" key="1">
    <source>
        <dbReference type="EMBL" id="OGZ37212.1"/>
    </source>
</evidence>
<dbReference type="Pfam" id="PF19588">
    <property type="entry name" value="SxtJ"/>
    <property type="match status" value="1"/>
</dbReference>
<gene>
    <name evidence="1" type="ORF">A3J64_03235</name>
</gene>
<accession>A0A1G2FHE4</accession>
<name>A0A1G2FHE4_9BACT</name>
<protein>
    <submittedName>
        <fullName evidence="1">Uncharacterized protein</fullName>
    </submittedName>
</protein>
<organism evidence="1 2">
    <name type="scientific">Candidatus Portnoybacteria bacterium RIFCSPHIGHO2_12_FULL_38_9</name>
    <dbReference type="NCBI Taxonomy" id="1801997"/>
    <lineage>
        <taxon>Bacteria</taxon>
        <taxon>Candidatus Portnoyibacteriota</taxon>
    </lineage>
</organism>
<evidence type="ECO:0000313" key="2">
    <source>
        <dbReference type="Proteomes" id="UP000177061"/>
    </source>
</evidence>
<proteinExistence type="predicted"/>